<protein>
    <recommendedName>
        <fullName evidence="1">N-acetyltransferase domain-containing protein</fullName>
    </recommendedName>
</protein>
<dbReference type="AlphaFoldDB" id="A0A0F8X0J0"/>
<dbReference type="PANTHER" id="PTHR37817:SF1">
    <property type="entry name" value="N-ACETYLTRANSFERASE EIS"/>
    <property type="match status" value="1"/>
</dbReference>
<reference evidence="2" key="1">
    <citation type="journal article" date="2015" name="Nature">
        <title>Complex archaea that bridge the gap between prokaryotes and eukaryotes.</title>
        <authorList>
            <person name="Spang A."/>
            <person name="Saw J.H."/>
            <person name="Jorgensen S.L."/>
            <person name="Zaremba-Niedzwiedzka K."/>
            <person name="Martijn J."/>
            <person name="Lind A.E."/>
            <person name="van Eijk R."/>
            <person name="Schleper C."/>
            <person name="Guy L."/>
            <person name="Ettema T.J."/>
        </authorList>
    </citation>
    <scope>NUCLEOTIDE SEQUENCE</scope>
</reference>
<dbReference type="SUPFAM" id="SSF55729">
    <property type="entry name" value="Acyl-CoA N-acyltransferases (Nat)"/>
    <property type="match status" value="1"/>
</dbReference>
<evidence type="ECO:0000259" key="1">
    <source>
        <dbReference type="PROSITE" id="PS51186"/>
    </source>
</evidence>
<gene>
    <name evidence="2" type="ORF">LCGC14_3004690</name>
</gene>
<comment type="caution">
    <text evidence="2">The sequence shown here is derived from an EMBL/GenBank/DDBJ whole genome shotgun (WGS) entry which is preliminary data.</text>
</comment>
<feature type="domain" description="N-acetyltransferase" evidence="1">
    <location>
        <begin position="13"/>
        <end position="165"/>
    </location>
</feature>
<dbReference type="Pfam" id="PF13527">
    <property type="entry name" value="Acetyltransf_9"/>
    <property type="match status" value="1"/>
</dbReference>
<feature type="non-terminal residue" evidence="2">
    <location>
        <position position="172"/>
    </location>
</feature>
<dbReference type="GO" id="GO:0030649">
    <property type="term" value="P:aminoglycoside antibiotic catabolic process"/>
    <property type="evidence" value="ECO:0007669"/>
    <property type="project" value="TreeGrafter"/>
</dbReference>
<dbReference type="PROSITE" id="PS51186">
    <property type="entry name" value="GNAT"/>
    <property type="match status" value="1"/>
</dbReference>
<proteinExistence type="predicted"/>
<dbReference type="GO" id="GO:0034069">
    <property type="term" value="F:aminoglycoside N-acetyltransferase activity"/>
    <property type="evidence" value="ECO:0007669"/>
    <property type="project" value="TreeGrafter"/>
</dbReference>
<dbReference type="InterPro" id="IPR000182">
    <property type="entry name" value="GNAT_dom"/>
</dbReference>
<dbReference type="EMBL" id="LAZR01062009">
    <property type="protein sequence ID" value="KKK62403.1"/>
    <property type="molecule type" value="Genomic_DNA"/>
</dbReference>
<dbReference type="InterPro" id="IPR051554">
    <property type="entry name" value="Acetyltransferase_Eis"/>
</dbReference>
<dbReference type="Gene3D" id="3.40.630.30">
    <property type="match status" value="1"/>
</dbReference>
<dbReference type="InterPro" id="IPR016181">
    <property type="entry name" value="Acyl_CoA_acyltransferase"/>
</dbReference>
<name>A0A0F8X0J0_9ZZZZ</name>
<sequence length="172" mass="19579">MARKTRTLAKRLERIGPDPKKHAEELFEMTGKVFSQANEYYGWIKMCRRTYFYRGHYDWKASVIGLLDGRIVTHWGAWGYRMRIGRAVVRCAGIGDVATDGNFRCHGLMGATGTAAMKAMRARGYDISILFGRANFYDRFGYCRSWPGHDWSVGLADLPADKPRGKVEKLTS</sequence>
<dbReference type="PANTHER" id="PTHR37817">
    <property type="entry name" value="N-ACETYLTRANSFERASE EIS"/>
    <property type="match status" value="1"/>
</dbReference>
<organism evidence="2">
    <name type="scientific">marine sediment metagenome</name>
    <dbReference type="NCBI Taxonomy" id="412755"/>
    <lineage>
        <taxon>unclassified sequences</taxon>
        <taxon>metagenomes</taxon>
        <taxon>ecological metagenomes</taxon>
    </lineage>
</organism>
<accession>A0A0F8X0J0</accession>
<evidence type="ECO:0000313" key="2">
    <source>
        <dbReference type="EMBL" id="KKK62403.1"/>
    </source>
</evidence>